<dbReference type="Proteomes" id="UP000016930">
    <property type="component" value="Unassembled WGS sequence"/>
</dbReference>
<dbReference type="HOGENOM" id="CLU_036316_4_1_1"/>
<keyword evidence="2" id="KW-1185">Reference proteome</keyword>
<proteinExistence type="predicted"/>
<sequence>MPMTTIPLLPPEVTDRIIDYLWADRTSLRNCALTCRAWSPVSRYHLFHTLRIWSREAFDSLTHKSCVPRTAELFRFVQHLSLREQSGSTFTYLVPPLLVNKLPKVTSMDIHNFSTETVAIEPSFYTVLGRFDRLTTLELSDVNLGSIHGVSLFLCSFPRLERLTFQRCTIRRLFLPAQQSAPLKTLSLTALTISEVQQWTLRDFLSWLITTSTIQTLQTFVYRGGEGHNSHGTTTACAELLVRLFHGVGSSLKAINIPLLNGIDDHRHLLSASSGVRIVYFHFDANNDATAARYLSHIISTQLVTVELLFDSVFGSMPFDMHIPGRPPIPSSSRKFRDIRASLKNIDQVLASESFPLLEQVIVRSSCSPFSGLSRQSFHQKIRRSMRRLQARGILRFAELDTQESLQ</sequence>
<dbReference type="SUPFAM" id="SSF52047">
    <property type="entry name" value="RNI-like"/>
    <property type="match status" value="1"/>
</dbReference>
<dbReference type="InterPro" id="IPR036047">
    <property type="entry name" value="F-box-like_dom_sf"/>
</dbReference>
<dbReference type="SUPFAM" id="SSF81383">
    <property type="entry name" value="F-box domain"/>
    <property type="match status" value="1"/>
</dbReference>
<dbReference type="InterPro" id="IPR032675">
    <property type="entry name" value="LRR_dom_sf"/>
</dbReference>
<evidence type="ECO:0000313" key="1">
    <source>
        <dbReference type="EMBL" id="EMD37825.1"/>
    </source>
</evidence>
<dbReference type="EMBL" id="KB445796">
    <property type="protein sequence ID" value="EMD37825.1"/>
    <property type="molecule type" value="Genomic_DNA"/>
</dbReference>
<gene>
    <name evidence="1" type="ORF">CERSUDRAFT_105714</name>
</gene>
<dbReference type="AlphaFoldDB" id="M2QZY7"/>
<name>M2QZY7_CERS8</name>
<accession>M2QZY7</accession>
<organism evidence="1 2">
    <name type="scientific">Ceriporiopsis subvermispora (strain B)</name>
    <name type="common">White-rot fungus</name>
    <name type="synonym">Gelatoporia subvermispora</name>
    <dbReference type="NCBI Taxonomy" id="914234"/>
    <lineage>
        <taxon>Eukaryota</taxon>
        <taxon>Fungi</taxon>
        <taxon>Dikarya</taxon>
        <taxon>Basidiomycota</taxon>
        <taxon>Agaricomycotina</taxon>
        <taxon>Agaricomycetes</taxon>
        <taxon>Polyporales</taxon>
        <taxon>Gelatoporiaceae</taxon>
        <taxon>Gelatoporia</taxon>
    </lineage>
</organism>
<dbReference type="OrthoDB" id="2835132at2759"/>
<evidence type="ECO:0008006" key="3">
    <source>
        <dbReference type="Google" id="ProtNLM"/>
    </source>
</evidence>
<reference evidence="1 2" key="1">
    <citation type="journal article" date="2012" name="Proc. Natl. Acad. Sci. U.S.A.">
        <title>Comparative genomics of Ceriporiopsis subvermispora and Phanerochaete chrysosporium provide insight into selective ligninolysis.</title>
        <authorList>
            <person name="Fernandez-Fueyo E."/>
            <person name="Ruiz-Duenas F.J."/>
            <person name="Ferreira P."/>
            <person name="Floudas D."/>
            <person name="Hibbett D.S."/>
            <person name="Canessa P."/>
            <person name="Larrondo L.F."/>
            <person name="James T.Y."/>
            <person name="Seelenfreund D."/>
            <person name="Lobos S."/>
            <person name="Polanco R."/>
            <person name="Tello M."/>
            <person name="Honda Y."/>
            <person name="Watanabe T."/>
            <person name="Watanabe T."/>
            <person name="Ryu J.S."/>
            <person name="Kubicek C.P."/>
            <person name="Schmoll M."/>
            <person name="Gaskell J."/>
            <person name="Hammel K.E."/>
            <person name="St John F.J."/>
            <person name="Vanden Wymelenberg A."/>
            <person name="Sabat G."/>
            <person name="Splinter BonDurant S."/>
            <person name="Syed K."/>
            <person name="Yadav J.S."/>
            <person name="Doddapaneni H."/>
            <person name="Subramanian V."/>
            <person name="Lavin J.L."/>
            <person name="Oguiza J.A."/>
            <person name="Perez G."/>
            <person name="Pisabarro A.G."/>
            <person name="Ramirez L."/>
            <person name="Santoyo F."/>
            <person name="Master E."/>
            <person name="Coutinho P.M."/>
            <person name="Henrissat B."/>
            <person name="Lombard V."/>
            <person name="Magnuson J.K."/>
            <person name="Kuees U."/>
            <person name="Hori C."/>
            <person name="Igarashi K."/>
            <person name="Samejima M."/>
            <person name="Held B.W."/>
            <person name="Barry K.W."/>
            <person name="LaButti K.M."/>
            <person name="Lapidus A."/>
            <person name="Lindquist E.A."/>
            <person name="Lucas S.M."/>
            <person name="Riley R."/>
            <person name="Salamov A.A."/>
            <person name="Hoffmeister D."/>
            <person name="Schwenk D."/>
            <person name="Hadar Y."/>
            <person name="Yarden O."/>
            <person name="de Vries R.P."/>
            <person name="Wiebenga A."/>
            <person name="Stenlid J."/>
            <person name="Eastwood D."/>
            <person name="Grigoriev I.V."/>
            <person name="Berka R.M."/>
            <person name="Blanchette R.A."/>
            <person name="Kersten P."/>
            <person name="Martinez A.T."/>
            <person name="Vicuna R."/>
            <person name="Cullen D."/>
        </authorList>
    </citation>
    <scope>NUCLEOTIDE SEQUENCE [LARGE SCALE GENOMIC DNA]</scope>
    <source>
        <strain evidence="1 2">B</strain>
    </source>
</reference>
<protein>
    <recommendedName>
        <fullName evidence="3">F-box domain-containing protein</fullName>
    </recommendedName>
</protein>
<dbReference type="Gene3D" id="3.80.10.10">
    <property type="entry name" value="Ribonuclease Inhibitor"/>
    <property type="match status" value="1"/>
</dbReference>
<evidence type="ECO:0000313" key="2">
    <source>
        <dbReference type="Proteomes" id="UP000016930"/>
    </source>
</evidence>